<accession>A0A2X1N9G9</accession>
<comment type="catalytic activity">
    <reaction evidence="12">
        <text>D-erythrose 4-phosphate + phosphoenolpyruvate + H2O = 7-phospho-2-dehydro-3-deoxy-D-arabino-heptonate + phosphate</text>
        <dbReference type="Rhea" id="RHEA:14717"/>
        <dbReference type="ChEBI" id="CHEBI:15377"/>
        <dbReference type="ChEBI" id="CHEBI:16897"/>
        <dbReference type="ChEBI" id="CHEBI:43474"/>
        <dbReference type="ChEBI" id="CHEBI:58394"/>
        <dbReference type="ChEBI" id="CHEBI:58702"/>
        <dbReference type="EC" id="2.5.1.54"/>
    </reaction>
</comment>
<comment type="pathway">
    <text evidence="2">Metabolic intermediate biosynthesis; chorismate biosynthesis; chorismate from D-erythrose 4-phosphate and phosphoenolpyruvate: step 1/7.</text>
</comment>
<reference evidence="14 15" key="1">
    <citation type="submission" date="2018-06" db="EMBL/GenBank/DDBJ databases">
        <authorList>
            <consortium name="Pathogen Informatics"/>
            <person name="Doyle S."/>
        </authorList>
    </citation>
    <scope>NUCLEOTIDE SEQUENCE [LARGE SCALE GENOMIC DNA]</scope>
    <source>
        <strain evidence="14 15">NCTC9073</strain>
    </source>
</reference>
<dbReference type="InterPro" id="IPR006219">
    <property type="entry name" value="DAHP_synth_1"/>
</dbReference>
<comment type="function">
    <text evidence="1">Stereospecific condensation of phosphoenolpyruvate (PEP) and D-erythrose-4-phosphate (E4P) giving rise to 3-deoxy-D-arabino-heptulosonate-7-phosphate (DAHP).</text>
</comment>
<name>A0A2X1N9G9_ECOLX</name>
<keyword evidence="7" id="KW-0057">Aromatic amino acid biosynthesis</keyword>
<gene>
    <name evidence="14" type="primary">aroH_2</name>
    <name evidence="14" type="ORF">NCTC9073_05690</name>
</gene>
<evidence type="ECO:0000256" key="6">
    <source>
        <dbReference type="ARBA" id="ARBA00022679"/>
    </source>
</evidence>
<dbReference type="EMBL" id="UASD01000010">
    <property type="protein sequence ID" value="SPX19553.1"/>
    <property type="molecule type" value="Genomic_DNA"/>
</dbReference>
<dbReference type="EC" id="2.5.1.54" evidence="4"/>
<dbReference type="Gene3D" id="3.20.20.70">
    <property type="entry name" value="Aldolase class I"/>
    <property type="match status" value="1"/>
</dbReference>
<proteinExistence type="inferred from homology"/>
<dbReference type="GO" id="GO:0008652">
    <property type="term" value="P:amino acid biosynthetic process"/>
    <property type="evidence" value="ECO:0007669"/>
    <property type="project" value="UniProtKB-KW"/>
</dbReference>
<dbReference type="UniPathway" id="UPA00053">
    <property type="reaction ID" value="UER00084"/>
</dbReference>
<dbReference type="GO" id="GO:0009423">
    <property type="term" value="P:chorismate biosynthetic process"/>
    <property type="evidence" value="ECO:0007669"/>
    <property type="project" value="UniProtKB-UniPathway"/>
</dbReference>
<dbReference type="PANTHER" id="PTHR21225">
    <property type="entry name" value="PHOSPHO-2-DEHYDRO-3-DEOXYHEPTONATE ALDOLASE DAHP SYNTHETASE"/>
    <property type="match status" value="1"/>
</dbReference>
<dbReference type="Pfam" id="PF00793">
    <property type="entry name" value="DAHP_synth_1"/>
    <property type="match status" value="1"/>
</dbReference>
<dbReference type="Proteomes" id="UP000250780">
    <property type="component" value="Unassembled WGS sequence"/>
</dbReference>
<dbReference type="GO" id="GO:0003849">
    <property type="term" value="F:3-deoxy-7-phosphoheptulonate synthase activity"/>
    <property type="evidence" value="ECO:0007669"/>
    <property type="project" value="UniProtKB-EC"/>
</dbReference>
<evidence type="ECO:0000256" key="1">
    <source>
        <dbReference type="ARBA" id="ARBA00003726"/>
    </source>
</evidence>
<dbReference type="AlphaFoldDB" id="A0A2X1N9G9"/>
<evidence type="ECO:0000256" key="12">
    <source>
        <dbReference type="ARBA" id="ARBA00047508"/>
    </source>
</evidence>
<organism evidence="14 15">
    <name type="scientific">Escherichia coli</name>
    <dbReference type="NCBI Taxonomy" id="562"/>
    <lineage>
        <taxon>Bacteria</taxon>
        <taxon>Pseudomonadati</taxon>
        <taxon>Pseudomonadota</taxon>
        <taxon>Gammaproteobacteria</taxon>
        <taxon>Enterobacterales</taxon>
        <taxon>Enterobacteriaceae</taxon>
        <taxon>Escherichia</taxon>
    </lineage>
</organism>
<evidence type="ECO:0000256" key="5">
    <source>
        <dbReference type="ARBA" id="ARBA00022605"/>
    </source>
</evidence>
<keyword evidence="6 14" id="KW-0808">Transferase</keyword>
<evidence type="ECO:0000256" key="11">
    <source>
        <dbReference type="ARBA" id="ARBA00039406"/>
    </source>
</evidence>
<evidence type="ECO:0000256" key="8">
    <source>
        <dbReference type="ARBA" id="ARBA00031111"/>
    </source>
</evidence>
<dbReference type="GO" id="GO:0005737">
    <property type="term" value="C:cytoplasm"/>
    <property type="evidence" value="ECO:0007669"/>
    <property type="project" value="TreeGrafter"/>
</dbReference>
<evidence type="ECO:0000313" key="15">
    <source>
        <dbReference type="Proteomes" id="UP000250780"/>
    </source>
</evidence>
<sequence length="87" mass="9744">MVDFSHGNCQKQHRRQLEVCEDICQQIRNGSTAIAGIMAESFLREGTQKIVGSQPLTYGQSITDPCLGWEDTERLVEKLASAVDTRF</sequence>
<dbReference type="SUPFAM" id="SSF51569">
    <property type="entry name" value="Aldolase"/>
    <property type="match status" value="1"/>
</dbReference>
<evidence type="ECO:0000256" key="9">
    <source>
        <dbReference type="ARBA" id="ARBA00031349"/>
    </source>
</evidence>
<dbReference type="PANTHER" id="PTHR21225:SF6">
    <property type="entry name" value="PHOSPHO-2-DEHYDRO-3-DEOXYHEPTONATE ALDOLASE, TRP-SENSITIVE"/>
    <property type="match status" value="1"/>
</dbReference>
<feature type="domain" description="DAHP synthetase I/KDSA" evidence="13">
    <location>
        <begin position="1"/>
        <end position="75"/>
    </location>
</feature>
<dbReference type="InterPro" id="IPR013785">
    <property type="entry name" value="Aldolase_TIM"/>
</dbReference>
<keyword evidence="5" id="KW-0028">Amino-acid biosynthesis</keyword>
<evidence type="ECO:0000313" key="14">
    <source>
        <dbReference type="EMBL" id="SPX19553.1"/>
    </source>
</evidence>
<dbReference type="GO" id="GO:0009073">
    <property type="term" value="P:aromatic amino acid family biosynthetic process"/>
    <property type="evidence" value="ECO:0007669"/>
    <property type="project" value="UniProtKB-KW"/>
</dbReference>
<evidence type="ECO:0000256" key="7">
    <source>
        <dbReference type="ARBA" id="ARBA00023141"/>
    </source>
</evidence>
<evidence type="ECO:0000256" key="3">
    <source>
        <dbReference type="ARBA" id="ARBA00007985"/>
    </source>
</evidence>
<evidence type="ECO:0000256" key="2">
    <source>
        <dbReference type="ARBA" id="ARBA00004688"/>
    </source>
</evidence>
<evidence type="ECO:0000256" key="4">
    <source>
        <dbReference type="ARBA" id="ARBA00012694"/>
    </source>
</evidence>
<evidence type="ECO:0000259" key="13">
    <source>
        <dbReference type="Pfam" id="PF00793"/>
    </source>
</evidence>
<comment type="similarity">
    <text evidence="3">Belongs to the class-I DAHP synthase family.</text>
</comment>
<evidence type="ECO:0000256" key="10">
    <source>
        <dbReference type="ARBA" id="ARBA00032193"/>
    </source>
</evidence>
<dbReference type="InterPro" id="IPR006218">
    <property type="entry name" value="DAHP1/KDSA"/>
</dbReference>
<protein>
    <recommendedName>
        <fullName evidence="11">Phospho-2-dehydro-3-deoxyheptonate aldolase, Trp-sensitive</fullName>
        <ecNumber evidence="4">2.5.1.54</ecNumber>
    </recommendedName>
    <alternativeName>
        <fullName evidence="10">3-deoxy-D-arabino-heptulosonate 7-phosphate synthase</fullName>
    </alternativeName>
    <alternativeName>
        <fullName evidence="9">DAHP synthase</fullName>
    </alternativeName>
    <alternativeName>
        <fullName evidence="8">Phospho-2-keto-3-deoxyheptonate aldolase</fullName>
    </alternativeName>
</protein>